<dbReference type="SUPFAM" id="SSF51735">
    <property type="entry name" value="NAD(P)-binding Rossmann-fold domains"/>
    <property type="match status" value="1"/>
</dbReference>
<dbReference type="InterPro" id="IPR036291">
    <property type="entry name" value="NAD(P)-bd_dom_sf"/>
</dbReference>
<dbReference type="GO" id="GO:0051287">
    <property type="term" value="F:NAD binding"/>
    <property type="evidence" value="ECO:0007669"/>
    <property type="project" value="InterPro"/>
</dbReference>
<feature type="binding site" evidence="3">
    <location>
        <position position="32"/>
    </location>
    <ligand>
        <name>NAD(+)</name>
        <dbReference type="ChEBI" id="CHEBI:57540"/>
    </ligand>
</feature>
<feature type="binding site" evidence="3">
    <location>
        <position position="305"/>
    </location>
    <ligand>
        <name>NAD(+)</name>
        <dbReference type="ChEBI" id="CHEBI:57540"/>
    </ligand>
</feature>
<dbReference type="InterPro" id="IPR020828">
    <property type="entry name" value="GlycerAld_3-P_DH_NAD(P)-bd"/>
</dbReference>
<protein>
    <submittedName>
        <fullName evidence="6">Glyceraldehyde-3-phosphate dehydrogenase</fullName>
    </submittedName>
</protein>
<sequence length="322" mass="33846">MRIAINGLGRVGRQVLRQALERPDVEVAALNDLGDPGVLAHLARYDSVHGPAAFQAEGRDGALVLDGRPIKLTADPEPGAFRNAGAEVVLECTGRHTSLAAASRHLGGSVRRVLVSAPLAGNGPGLLPGLAPAAPPPPVAGAGCASAHALALLLDVLHDRFGVEAAMATAVESYGNDQRILDLPHADPRMARAAAMSMIPAPTEAAACLAQARPWTRDRLEVLAVRVPTPDVSIVDLGVRLAREATPDAVLEAFRAAARPGLLEILEAPLVSVDLRGRRASCILDPYLTRILSPRFVKVFGWYDNEAAYAARLLDLCGEASR</sequence>
<dbReference type="GO" id="GO:0016620">
    <property type="term" value="F:oxidoreductase activity, acting on the aldehyde or oxo group of donors, NAD or NADP as acceptor"/>
    <property type="evidence" value="ECO:0007669"/>
    <property type="project" value="InterPro"/>
</dbReference>
<dbReference type="AlphaFoldDB" id="A0AA48KBY5"/>
<dbReference type="InterPro" id="IPR020831">
    <property type="entry name" value="GlycerAld/Erythrose_P_DH"/>
</dbReference>
<dbReference type="PIRSF" id="PIRSF000149">
    <property type="entry name" value="GAP_DH"/>
    <property type="match status" value="1"/>
</dbReference>
<evidence type="ECO:0000256" key="3">
    <source>
        <dbReference type="PIRSR" id="PIRSR000149-3"/>
    </source>
</evidence>
<evidence type="ECO:0000313" key="7">
    <source>
        <dbReference type="Proteomes" id="UP001228113"/>
    </source>
</evidence>
<keyword evidence="3" id="KW-0520">NAD</keyword>
<feature type="active site" description="Nucleophile" evidence="2">
    <location>
        <position position="144"/>
    </location>
</feature>
<dbReference type="SUPFAM" id="SSF55347">
    <property type="entry name" value="Glyceraldehyde-3-phosphate dehydrogenase-like, C-terminal domain"/>
    <property type="match status" value="1"/>
</dbReference>
<gene>
    <name evidence="6" type="primary">gapA_1</name>
    <name evidence="6" type="ORF">METESE_15520</name>
</gene>
<reference evidence="6" key="1">
    <citation type="journal article" date="2023" name="Int. J. Syst. Evol. Microbiol.">
        <title>Mesoterricola silvestris gen. nov., sp. nov., Mesoterricola sediminis sp. nov., Geothrix oryzae sp. nov., Geothrix edaphica sp. nov., Geothrix rubra sp. nov., and Geothrix limicola sp. nov., six novel members of Acidobacteriota isolated from soils.</title>
        <authorList>
            <person name="Itoh H."/>
            <person name="Sugisawa Y."/>
            <person name="Mise K."/>
            <person name="Xu Z."/>
            <person name="Kuniyasu M."/>
            <person name="Ushijima N."/>
            <person name="Kawano K."/>
            <person name="Kobayashi E."/>
            <person name="Shiratori Y."/>
            <person name="Masuda Y."/>
            <person name="Senoo K."/>
        </authorList>
    </citation>
    <scope>NUCLEOTIDE SEQUENCE</scope>
    <source>
        <strain evidence="6">W786</strain>
    </source>
</reference>
<evidence type="ECO:0000259" key="5">
    <source>
        <dbReference type="SMART" id="SM00846"/>
    </source>
</evidence>
<organism evidence="6 7">
    <name type="scientific">Mesoterricola sediminis</name>
    <dbReference type="NCBI Taxonomy" id="2927980"/>
    <lineage>
        <taxon>Bacteria</taxon>
        <taxon>Pseudomonadati</taxon>
        <taxon>Acidobacteriota</taxon>
        <taxon>Holophagae</taxon>
        <taxon>Holophagales</taxon>
        <taxon>Holophagaceae</taxon>
        <taxon>Mesoterricola</taxon>
    </lineage>
</organism>
<accession>A0AA48KBY5</accession>
<keyword evidence="3" id="KW-0547">Nucleotide-binding</keyword>
<dbReference type="InterPro" id="IPR020829">
    <property type="entry name" value="GlycerAld_3-P_DH_cat"/>
</dbReference>
<keyword evidence="1" id="KW-0560">Oxidoreductase</keyword>
<evidence type="ECO:0000313" key="6">
    <source>
        <dbReference type="EMBL" id="BDU76594.1"/>
    </source>
</evidence>
<keyword evidence="7" id="KW-1185">Reference proteome</keyword>
<dbReference type="SMART" id="SM00846">
    <property type="entry name" value="Gp_dh_N"/>
    <property type="match status" value="1"/>
</dbReference>
<dbReference type="Pfam" id="PF00044">
    <property type="entry name" value="Gp_dh_N"/>
    <property type="match status" value="1"/>
</dbReference>
<comment type="similarity">
    <text evidence="4">Belongs to the glyceraldehyde-3-phosphate dehydrogenase family.</text>
</comment>
<dbReference type="RefSeq" id="WP_316411458.1">
    <property type="nucleotide sequence ID" value="NZ_AP027081.1"/>
</dbReference>
<feature type="binding site" evidence="3">
    <location>
        <position position="116"/>
    </location>
    <ligand>
        <name>NAD(+)</name>
        <dbReference type="ChEBI" id="CHEBI:57540"/>
    </ligand>
</feature>
<dbReference type="EMBL" id="AP027081">
    <property type="protein sequence ID" value="BDU76594.1"/>
    <property type="molecule type" value="Genomic_DNA"/>
</dbReference>
<proteinExistence type="inferred from homology"/>
<name>A0AA48KBY5_9BACT</name>
<evidence type="ECO:0000256" key="4">
    <source>
        <dbReference type="RuleBase" id="RU000397"/>
    </source>
</evidence>
<dbReference type="Gene3D" id="3.40.50.720">
    <property type="entry name" value="NAD(P)-binding Rossmann-like Domain"/>
    <property type="match status" value="1"/>
</dbReference>
<dbReference type="KEGG" id="msea:METESE_15520"/>
<dbReference type="PANTHER" id="PTHR43148">
    <property type="entry name" value="GLYCERALDEHYDE-3-PHOSPHATE DEHYDROGENASE 2"/>
    <property type="match status" value="1"/>
</dbReference>
<dbReference type="Proteomes" id="UP001228113">
    <property type="component" value="Chromosome"/>
</dbReference>
<evidence type="ECO:0000256" key="1">
    <source>
        <dbReference type="ARBA" id="ARBA00023002"/>
    </source>
</evidence>
<dbReference type="Pfam" id="PF02800">
    <property type="entry name" value="Gp_dh_C"/>
    <property type="match status" value="1"/>
</dbReference>
<dbReference type="PRINTS" id="PR00078">
    <property type="entry name" value="G3PDHDRGNASE"/>
</dbReference>
<evidence type="ECO:0000256" key="2">
    <source>
        <dbReference type="PIRSR" id="PIRSR000149-1"/>
    </source>
</evidence>
<feature type="domain" description="Glyceraldehyde 3-phosphate dehydrogenase NAD(P) binding" evidence="5">
    <location>
        <begin position="1"/>
        <end position="123"/>
    </location>
</feature>
<dbReference type="Gene3D" id="3.30.360.10">
    <property type="entry name" value="Dihydrodipicolinate Reductase, domain 2"/>
    <property type="match status" value="1"/>
</dbReference>